<reference evidence="6" key="1">
    <citation type="submission" date="2016-10" db="EMBL/GenBank/DDBJ databases">
        <authorList>
            <person name="Varghese N."/>
            <person name="Submissions S."/>
        </authorList>
    </citation>
    <scope>NUCLEOTIDE SEQUENCE [LARGE SCALE GENOMIC DNA]</scope>
    <source>
        <strain evidence="6">ATCC 25963</strain>
    </source>
</reference>
<dbReference type="PANTHER" id="PTHR35861:SF1">
    <property type="entry name" value="PHAGE TAIL SHEATH PROTEIN"/>
    <property type="match status" value="1"/>
</dbReference>
<gene>
    <name evidence="5" type="ORF">SAMN02745121_06899</name>
</gene>
<feature type="domain" description="Transposase IS204/IS1001/IS1096/IS1165 DDE" evidence="3">
    <location>
        <begin position="1"/>
        <end position="102"/>
    </location>
</feature>
<evidence type="ECO:0000313" key="6">
    <source>
        <dbReference type="Proteomes" id="UP000199400"/>
    </source>
</evidence>
<comment type="similarity">
    <text evidence="1">Belongs to the myoviridae tail sheath protein family.</text>
</comment>
<accession>A0A1I2FX82</accession>
<dbReference type="PANTHER" id="PTHR35861">
    <property type="match status" value="1"/>
</dbReference>
<name>A0A1I2FX82_9BACT</name>
<evidence type="ECO:0000256" key="2">
    <source>
        <dbReference type="SAM" id="MobiDB-lite"/>
    </source>
</evidence>
<organism evidence="5 6">
    <name type="scientific">Nannocystis exedens</name>
    <dbReference type="NCBI Taxonomy" id="54"/>
    <lineage>
        <taxon>Bacteria</taxon>
        <taxon>Pseudomonadati</taxon>
        <taxon>Myxococcota</taxon>
        <taxon>Polyangia</taxon>
        <taxon>Nannocystales</taxon>
        <taxon>Nannocystaceae</taxon>
        <taxon>Nannocystis</taxon>
    </lineage>
</organism>
<dbReference type="InterPro" id="IPR020287">
    <property type="entry name" value="Tail_sheath_C"/>
</dbReference>
<evidence type="ECO:0000313" key="5">
    <source>
        <dbReference type="EMBL" id="SFF09439.1"/>
    </source>
</evidence>
<dbReference type="InterPro" id="IPR052042">
    <property type="entry name" value="Tail_sheath_structural"/>
</dbReference>
<dbReference type="Pfam" id="PF17482">
    <property type="entry name" value="Phage_sheath_1C"/>
    <property type="match status" value="1"/>
</dbReference>
<proteinExistence type="inferred from homology"/>
<dbReference type="RefSeq" id="WP_143141162.1">
    <property type="nucleotide sequence ID" value="NZ_FOMX01000028.1"/>
</dbReference>
<protein>
    <recommendedName>
        <fullName evidence="7">Phage tail sheath family protein</fullName>
    </recommendedName>
</protein>
<dbReference type="Pfam" id="PF01610">
    <property type="entry name" value="DDE_Tnp_ISL3"/>
    <property type="match status" value="1"/>
</dbReference>
<feature type="non-terminal residue" evidence="5">
    <location>
        <position position="1"/>
    </location>
</feature>
<feature type="domain" description="Tail sheath protein C-terminal" evidence="4">
    <location>
        <begin position="398"/>
        <end position="503"/>
    </location>
</feature>
<feature type="compositionally biased region" description="Basic and acidic residues" evidence="2">
    <location>
        <begin position="112"/>
        <end position="124"/>
    </location>
</feature>
<dbReference type="Proteomes" id="UP000199400">
    <property type="component" value="Unassembled WGS sequence"/>
</dbReference>
<evidence type="ECO:0000259" key="4">
    <source>
        <dbReference type="Pfam" id="PF17482"/>
    </source>
</evidence>
<dbReference type="EMBL" id="FOMX01000028">
    <property type="protein sequence ID" value="SFF09439.1"/>
    <property type="molecule type" value="Genomic_DNA"/>
</dbReference>
<dbReference type="Gene3D" id="3.40.50.11780">
    <property type="match status" value="1"/>
</dbReference>
<evidence type="ECO:0000256" key="1">
    <source>
        <dbReference type="ARBA" id="ARBA00008005"/>
    </source>
</evidence>
<dbReference type="AlphaFoldDB" id="A0A1I2FX82"/>
<evidence type="ECO:0008006" key="7">
    <source>
        <dbReference type="Google" id="ProtNLM"/>
    </source>
</evidence>
<evidence type="ECO:0000259" key="3">
    <source>
        <dbReference type="Pfam" id="PF01610"/>
    </source>
</evidence>
<feature type="region of interest" description="Disordered" evidence="2">
    <location>
        <begin position="91"/>
        <end position="134"/>
    </location>
</feature>
<dbReference type="InterPro" id="IPR002560">
    <property type="entry name" value="Transposase_DDE"/>
</dbReference>
<sequence length="515" mass="56647">YLWLRNPERMSKEVWDDFEALRTSSLRTARAWALKEAAMEVWEHTSPSNMRDQWGMWYDWAIRSRLEPMKAAARMVKNHLGGIIHAATERITNASAEGDRPRDPRLRHRRRGDRDLDRRRREDGPLTVTAGYRGQADPGAWGNKISVDIVYRAAGQPDVAASFDITVKYDGRQVEFWDHLPPGPGAVAKVNDEFSGSKYITIAFDPAVNGGVLVGESLTLGSGAQDSPDADALEDLCIAALGLYDTIDIQLLACPDCTTVDFAVAGTDYCALRGDCIFVTDAGDVDVSGAQAFTPTLRGNNIYGAVYWPYIRVNDPIGTSRWVPATGHVLGVMARTERERGVWKAPAGVAARVQGALDVRHHISDPAHTTLVKGSGVNAVRFISGQGIVVDSARTLSTNSLWQFINVRLLFNFVKSSLKNGLRWVVYEPNDEVLWNKVKHNAVTPFLMSLWRRGAFGPGSPEDVFSVKCDGENNPSNNVQAGILNVEVYFYPSRPAETFIITVGQQEGGPTASEG</sequence>
<keyword evidence="6" id="KW-1185">Reference proteome</keyword>